<evidence type="ECO:0008006" key="4">
    <source>
        <dbReference type="Google" id="ProtNLM"/>
    </source>
</evidence>
<dbReference type="EMBL" id="PUBV01000009">
    <property type="protein sequence ID" value="PWB07865.1"/>
    <property type="molecule type" value="Genomic_DNA"/>
</dbReference>
<evidence type="ECO:0000256" key="1">
    <source>
        <dbReference type="SAM" id="SignalP"/>
    </source>
</evidence>
<dbReference type="SUPFAM" id="SSF53474">
    <property type="entry name" value="alpha/beta-Hydrolases"/>
    <property type="match status" value="1"/>
</dbReference>
<gene>
    <name evidence="2" type="ORF">C5O25_05750</name>
</gene>
<reference evidence="3" key="1">
    <citation type="submission" date="2018-02" db="EMBL/GenBank/DDBJ databases">
        <authorList>
            <person name="Clavel T."/>
            <person name="Strowig T."/>
        </authorList>
    </citation>
    <scope>NUCLEOTIDE SEQUENCE [LARGE SCALE GENOMIC DNA]</scope>
    <source>
        <strain evidence="3">DSM 100764</strain>
    </source>
</reference>
<comment type="caution">
    <text evidence="2">The sequence shown here is derived from an EMBL/GenBank/DDBJ whole genome shotgun (WGS) entry which is preliminary data.</text>
</comment>
<evidence type="ECO:0000313" key="2">
    <source>
        <dbReference type="EMBL" id="PWB07865.1"/>
    </source>
</evidence>
<keyword evidence="1" id="KW-0732">Signal</keyword>
<keyword evidence="3" id="KW-1185">Reference proteome</keyword>
<organism evidence="2 3">
    <name type="scientific">Paramuribaculum intestinale</name>
    <dbReference type="NCBI Taxonomy" id="2094151"/>
    <lineage>
        <taxon>Bacteria</taxon>
        <taxon>Pseudomonadati</taxon>
        <taxon>Bacteroidota</taxon>
        <taxon>Bacteroidia</taxon>
        <taxon>Bacteroidales</taxon>
        <taxon>Muribaculaceae</taxon>
        <taxon>Paramuribaculum</taxon>
    </lineage>
</organism>
<dbReference type="InterPro" id="IPR050261">
    <property type="entry name" value="FrsA_esterase"/>
</dbReference>
<dbReference type="PANTHER" id="PTHR22946:SF8">
    <property type="entry name" value="ACETYL XYLAN ESTERASE DOMAIN-CONTAINING PROTEIN"/>
    <property type="match status" value="1"/>
</dbReference>
<dbReference type="Gene3D" id="3.40.50.1820">
    <property type="entry name" value="alpha/beta hydrolase"/>
    <property type="match status" value="1"/>
</dbReference>
<proteinExistence type="predicted"/>
<sequence length="409" mass="45650">MKKYSAAAVALIAAMCAGCLVASAASGSEDQPTPVYNSTRSAVERVMKRAVPRLQYDGGMPADSLDAWREAMSEAMRGLMRHPDAPAASPRKVTESRRDGYVIERWESFPLDENPVAYFVMRPDSADVSRAAVLCIPGSGQTKELLAGERSGNFMLDGEADSIVRRAAMGLHFVKRGLTAVVVDNPCFGEQSDGGVYDDITPSRFLLETGWSYLGLASWYDKVVLDWMKTQPDIDKNRIIVSGFSLGTEPMMALGLLDSSIYAFVYNDFLCRTRERALVLNARDEDGRRGYPNSIRHLIPGFLTQFDFPDIVAALSPRPVICTEGGLDRDFRLIEDAYRKSGAPEAFEWHHYAKYADEASRTDYDALPDGLSRDEFYRMVNVDGPNHYFKMEWVGPWLDRLLRSMPTAE</sequence>
<protein>
    <recommendedName>
        <fullName evidence="4">Abhydrolase family protein</fullName>
    </recommendedName>
</protein>
<dbReference type="Pfam" id="PF12715">
    <property type="entry name" value="Abhydrolase_7"/>
    <property type="match status" value="1"/>
</dbReference>
<dbReference type="AlphaFoldDB" id="A0A2V1IT18"/>
<accession>A0A2V1IT18</accession>
<name>A0A2V1IT18_9BACT</name>
<feature type="chain" id="PRO_5015998305" description="Abhydrolase family protein" evidence="1">
    <location>
        <begin position="25"/>
        <end position="409"/>
    </location>
</feature>
<dbReference type="Proteomes" id="UP000244925">
    <property type="component" value="Unassembled WGS sequence"/>
</dbReference>
<evidence type="ECO:0000313" key="3">
    <source>
        <dbReference type="Proteomes" id="UP000244925"/>
    </source>
</evidence>
<dbReference type="RefSeq" id="WP_107035782.1">
    <property type="nucleotide sequence ID" value="NZ_CAONGC010000047.1"/>
</dbReference>
<feature type="signal peptide" evidence="1">
    <location>
        <begin position="1"/>
        <end position="24"/>
    </location>
</feature>
<dbReference type="InterPro" id="IPR029058">
    <property type="entry name" value="AB_hydrolase_fold"/>
</dbReference>
<dbReference type="PANTHER" id="PTHR22946">
    <property type="entry name" value="DIENELACTONE HYDROLASE DOMAIN-CONTAINING PROTEIN-RELATED"/>
    <property type="match status" value="1"/>
</dbReference>
<dbReference type="InterPro" id="IPR025890">
    <property type="entry name" value="Abhydrolase_bac"/>
</dbReference>